<organism evidence="1 2">
    <name type="scientific">Eretmocerus hayati</name>
    <dbReference type="NCBI Taxonomy" id="131215"/>
    <lineage>
        <taxon>Eukaryota</taxon>
        <taxon>Metazoa</taxon>
        <taxon>Ecdysozoa</taxon>
        <taxon>Arthropoda</taxon>
        <taxon>Hexapoda</taxon>
        <taxon>Insecta</taxon>
        <taxon>Pterygota</taxon>
        <taxon>Neoptera</taxon>
        <taxon>Endopterygota</taxon>
        <taxon>Hymenoptera</taxon>
        <taxon>Apocrita</taxon>
        <taxon>Proctotrupomorpha</taxon>
        <taxon>Chalcidoidea</taxon>
        <taxon>Aphelinidae</taxon>
        <taxon>Aphelininae</taxon>
        <taxon>Eretmocerus</taxon>
    </lineage>
</organism>
<keyword evidence="2" id="KW-1185">Reference proteome</keyword>
<gene>
    <name evidence="1" type="ORF">QAD02_023818</name>
</gene>
<name>A0ACC2PY17_9HYME</name>
<sequence length="540" mass="59381">MQGLVVIEETTLEEYCNHGTAAEKRGDIASKHAQGAGYALVRMLPERRLRMLMHRRLANRGDEMGQRVCFDLVGCFTDRVQPLRRPPQHPSIIQTQFLLYTRENRESPTPLEYGDHMQSMNRSQLSASKKVRVIIHGYKGSGSGRESKAGVKAFLDLEDVNVIVVDWARGAGSSYGTAVSNTELVGRQLGLILLDTLNMGVRPENIHLIGFSLGAHVAGCASQLLKNHNILVGRITGLDPASPFFRHHLLREKTRKLDISDAQLVDVIHTDGSSDFADGFGLLKPIGHIDFFPNGGSQQPGCNDVKNSVVVSHLNEDSLDVDIACSHVRSWFLFIESLRSQLNSNGCKFQSWSCKYRVGSYATGSCFPPEESSAAPELGYAADTGPSGQYYLPTRAQSPFCGRPLRASVKIAEMDPRPRGLFSLAIGSAVSRTIFKIICDQASLPLSSLNNRNSIQPIFYGIEAADFNDFPVNASVIEAFIKFEAAPPDEISGVEVPQILLVDRISLEDRKGNRWNFCAGTLSVGSRDTMLSLERNVECI</sequence>
<dbReference type="EMBL" id="CM056741">
    <property type="protein sequence ID" value="KAJ8688023.1"/>
    <property type="molecule type" value="Genomic_DNA"/>
</dbReference>
<evidence type="ECO:0000313" key="1">
    <source>
        <dbReference type="EMBL" id="KAJ8688023.1"/>
    </source>
</evidence>
<comment type="caution">
    <text evidence="1">The sequence shown here is derived from an EMBL/GenBank/DDBJ whole genome shotgun (WGS) entry which is preliminary data.</text>
</comment>
<proteinExistence type="predicted"/>
<accession>A0ACC2PY17</accession>
<dbReference type="Proteomes" id="UP001239111">
    <property type="component" value="Chromosome 1"/>
</dbReference>
<protein>
    <submittedName>
        <fullName evidence="1">Uncharacterized protein</fullName>
    </submittedName>
</protein>
<reference evidence="1" key="1">
    <citation type="submission" date="2023-04" db="EMBL/GenBank/DDBJ databases">
        <title>A chromosome-level genome assembly of the parasitoid wasp Eretmocerus hayati.</title>
        <authorList>
            <person name="Zhong Y."/>
            <person name="Liu S."/>
            <person name="Liu Y."/>
        </authorList>
    </citation>
    <scope>NUCLEOTIDE SEQUENCE</scope>
    <source>
        <strain evidence="1">ZJU_SS_LIU_2023</strain>
    </source>
</reference>
<evidence type="ECO:0000313" key="2">
    <source>
        <dbReference type="Proteomes" id="UP001239111"/>
    </source>
</evidence>